<dbReference type="InterPro" id="IPR011050">
    <property type="entry name" value="Pectin_lyase_fold/virulence"/>
</dbReference>
<evidence type="ECO:0000313" key="3">
    <source>
        <dbReference type="Proteomes" id="UP001175211"/>
    </source>
</evidence>
<comment type="caution">
    <text evidence="2">The sequence shown here is derived from an EMBL/GenBank/DDBJ whole genome shotgun (WGS) entry which is preliminary data.</text>
</comment>
<protein>
    <submittedName>
        <fullName evidence="2">Uncharacterized protein</fullName>
    </submittedName>
</protein>
<keyword evidence="3" id="KW-1185">Reference proteome</keyword>
<dbReference type="Proteomes" id="UP001175211">
    <property type="component" value="Unassembled WGS sequence"/>
</dbReference>
<dbReference type="EMBL" id="JAUEPS010000024">
    <property type="protein sequence ID" value="KAK0455658.1"/>
    <property type="molecule type" value="Genomic_DNA"/>
</dbReference>
<name>A0AA39N317_ARMTA</name>
<sequence>MSSRRFSHIDPLPSSISGPVQFSSDLLPRNTSSRDPVSNRAGIKNIDVVTGVLFITDRYSHALHIHGHNTHIDPDFRNVAGAAPATEIVKRTSTSESASVGYATLNGGTTGGAGGTTTTVTTLAALTSAVPGDSAKIVIIS</sequence>
<dbReference type="GeneID" id="85364370"/>
<organism evidence="2 3">
    <name type="scientific">Armillaria tabescens</name>
    <name type="common">Ringless honey mushroom</name>
    <name type="synonym">Agaricus tabescens</name>
    <dbReference type="NCBI Taxonomy" id="1929756"/>
    <lineage>
        <taxon>Eukaryota</taxon>
        <taxon>Fungi</taxon>
        <taxon>Dikarya</taxon>
        <taxon>Basidiomycota</taxon>
        <taxon>Agaricomycotina</taxon>
        <taxon>Agaricomycetes</taxon>
        <taxon>Agaricomycetidae</taxon>
        <taxon>Agaricales</taxon>
        <taxon>Marasmiineae</taxon>
        <taxon>Physalacriaceae</taxon>
        <taxon>Desarmillaria</taxon>
    </lineage>
</organism>
<dbReference type="InterPro" id="IPR012334">
    <property type="entry name" value="Pectin_lyas_fold"/>
</dbReference>
<reference evidence="2" key="1">
    <citation type="submission" date="2023-06" db="EMBL/GenBank/DDBJ databases">
        <authorList>
            <consortium name="Lawrence Berkeley National Laboratory"/>
            <person name="Ahrendt S."/>
            <person name="Sahu N."/>
            <person name="Indic B."/>
            <person name="Wong-Bajracharya J."/>
            <person name="Merenyi Z."/>
            <person name="Ke H.-M."/>
            <person name="Monk M."/>
            <person name="Kocsube S."/>
            <person name="Drula E."/>
            <person name="Lipzen A."/>
            <person name="Balint B."/>
            <person name="Henrissat B."/>
            <person name="Andreopoulos B."/>
            <person name="Martin F.M."/>
            <person name="Harder C.B."/>
            <person name="Rigling D."/>
            <person name="Ford K.L."/>
            <person name="Foster G.D."/>
            <person name="Pangilinan J."/>
            <person name="Papanicolaou A."/>
            <person name="Barry K."/>
            <person name="LaButti K."/>
            <person name="Viragh M."/>
            <person name="Koriabine M."/>
            <person name="Yan M."/>
            <person name="Riley R."/>
            <person name="Champramary S."/>
            <person name="Plett K.L."/>
            <person name="Tsai I.J."/>
            <person name="Slot J."/>
            <person name="Sipos G."/>
            <person name="Plett J."/>
            <person name="Nagy L.G."/>
            <person name="Grigoriev I.V."/>
        </authorList>
    </citation>
    <scope>NUCLEOTIDE SEQUENCE</scope>
    <source>
        <strain evidence="2">CCBAS 213</strain>
    </source>
</reference>
<feature type="region of interest" description="Disordered" evidence="1">
    <location>
        <begin position="20"/>
        <end position="39"/>
    </location>
</feature>
<evidence type="ECO:0000313" key="2">
    <source>
        <dbReference type="EMBL" id="KAK0455658.1"/>
    </source>
</evidence>
<gene>
    <name evidence="2" type="ORF">EV420DRAFT_1765319</name>
</gene>
<dbReference type="Gene3D" id="2.160.20.10">
    <property type="entry name" value="Single-stranded right-handed beta-helix, Pectin lyase-like"/>
    <property type="match status" value="1"/>
</dbReference>
<dbReference type="AlphaFoldDB" id="A0AA39N317"/>
<dbReference type="RefSeq" id="XP_060329168.1">
    <property type="nucleotide sequence ID" value="XM_060480822.1"/>
</dbReference>
<proteinExistence type="predicted"/>
<dbReference type="SUPFAM" id="SSF51126">
    <property type="entry name" value="Pectin lyase-like"/>
    <property type="match status" value="1"/>
</dbReference>
<feature type="compositionally biased region" description="Polar residues" evidence="1">
    <location>
        <begin position="20"/>
        <end position="36"/>
    </location>
</feature>
<evidence type="ECO:0000256" key="1">
    <source>
        <dbReference type="SAM" id="MobiDB-lite"/>
    </source>
</evidence>
<feature type="non-terminal residue" evidence="2">
    <location>
        <position position="141"/>
    </location>
</feature>
<accession>A0AA39N317</accession>